<dbReference type="Pfam" id="PF00005">
    <property type="entry name" value="ABC_tran"/>
    <property type="match status" value="1"/>
</dbReference>
<organism evidence="8">
    <name type="scientific">hydrothermal vent metagenome</name>
    <dbReference type="NCBI Taxonomy" id="652676"/>
    <lineage>
        <taxon>unclassified sequences</taxon>
        <taxon>metagenomes</taxon>
        <taxon>ecological metagenomes</taxon>
    </lineage>
</organism>
<sequence>MIEAAAGLLVNCVSCTRGYRDLFTGLNFELKAGQVLRVEGENGSGKTSLLRILAGLSQPLEGEVLWQGQKIHHAESTWLQNLLFIGHRAGIKFELTPVENLCMYEALNGGKLGAKSAASASSTSTRIEDALYQVGLYGFEDIPCTQLSAGQKRRVALAQLFLTHSRCWILDEPYTSLDVIAVQMLQALFTQHISQGGMLIITSHQPVILQAGEQYRLALPKTQLEMLA</sequence>
<dbReference type="AlphaFoldDB" id="A0A3B0YIY9"/>
<dbReference type="PANTHER" id="PTHR43499:SF1">
    <property type="entry name" value="ABC TRANSPORTER I FAMILY MEMBER 1"/>
    <property type="match status" value="1"/>
</dbReference>
<dbReference type="InterPro" id="IPR003593">
    <property type="entry name" value="AAA+_ATPase"/>
</dbReference>
<keyword evidence="4" id="KW-0067">ATP-binding</keyword>
<keyword evidence="1" id="KW-0813">Transport</keyword>
<evidence type="ECO:0000256" key="3">
    <source>
        <dbReference type="ARBA" id="ARBA00022748"/>
    </source>
</evidence>
<dbReference type="InterPro" id="IPR003439">
    <property type="entry name" value="ABC_transporter-like_ATP-bd"/>
</dbReference>
<dbReference type="GO" id="GO:0022857">
    <property type="term" value="F:transmembrane transporter activity"/>
    <property type="evidence" value="ECO:0007669"/>
    <property type="project" value="InterPro"/>
</dbReference>
<dbReference type="GO" id="GO:0016887">
    <property type="term" value="F:ATP hydrolysis activity"/>
    <property type="evidence" value="ECO:0007669"/>
    <property type="project" value="InterPro"/>
</dbReference>
<dbReference type="InterPro" id="IPR017871">
    <property type="entry name" value="ABC_transporter-like_CS"/>
</dbReference>
<protein>
    <submittedName>
        <fullName evidence="8">ABC transporter involved in cytochrome c biogenesis, ATPase component CcmA</fullName>
    </submittedName>
</protein>
<reference evidence="8" key="1">
    <citation type="submission" date="2018-06" db="EMBL/GenBank/DDBJ databases">
        <authorList>
            <person name="Zhirakovskaya E."/>
        </authorList>
    </citation>
    <scope>NUCLEOTIDE SEQUENCE</scope>
</reference>
<dbReference type="InterPro" id="IPR005895">
    <property type="entry name" value="ABC_transptr_haem_export_CcmA"/>
</dbReference>
<evidence type="ECO:0000256" key="5">
    <source>
        <dbReference type="ARBA" id="ARBA00022967"/>
    </source>
</evidence>
<evidence type="ECO:0000313" key="8">
    <source>
        <dbReference type="EMBL" id="VAW68824.1"/>
    </source>
</evidence>
<dbReference type="NCBIfam" id="TIGR01189">
    <property type="entry name" value="ccmA"/>
    <property type="match status" value="1"/>
</dbReference>
<dbReference type="SUPFAM" id="SSF52540">
    <property type="entry name" value="P-loop containing nucleoside triphosphate hydrolases"/>
    <property type="match status" value="1"/>
</dbReference>
<evidence type="ECO:0000256" key="6">
    <source>
        <dbReference type="ARBA" id="ARBA00023136"/>
    </source>
</evidence>
<dbReference type="EMBL" id="UOFJ01000371">
    <property type="protein sequence ID" value="VAW68824.1"/>
    <property type="molecule type" value="Genomic_DNA"/>
</dbReference>
<evidence type="ECO:0000256" key="4">
    <source>
        <dbReference type="ARBA" id="ARBA00022840"/>
    </source>
</evidence>
<dbReference type="GO" id="GO:0005524">
    <property type="term" value="F:ATP binding"/>
    <property type="evidence" value="ECO:0007669"/>
    <property type="project" value="UniProtKB-KW"/>
</dbReference>
<gene>
    <name evidence="8" type="ORF">MNBD_GAMMA10-1485</name>
</gene>
<evidence type="ECO:0000256" key="1">
    <source>
        <dbReference type="ARBA" id="ARBA00022448"/>
    </source>
</evidence>
<dbReference type="GO" id="GO:0017004">
    <property type="term" value="P:cytochrome complex assembly"/>
    <property type="evidence" value="ECO:0007669"/>
    <property type="project" value="UniProtKB-KW"/>
</dbReference>
<dbReference type="NCBIfam" id="NF010061">
    <property type="entry name" value="PRK13538.1"/>
    <property type="match status" value="1"/>
</dbReference>
<evidence type="ECO:0000259" key="7">
    <source>
        <dbReference type="PROSITE" id="PS50893"/>
    </source>
</evidence>
<feature type="domain" description="ABC transporter" evidence="7">
    <location>
        <begin position="8"/>
        <end position="228"/>
    </location>
</feature>
<dbReference type="PANTHER" id="PTHR43499">
    <property type="entry name" value="ABC TRANSPORTER I FAMILY MEMBER 1"/>
    <property type="match status" value="1"/>
</dbReference>
<keyword evidence="2" id="KW-0547">Nucleotide-binding</keyword>
<keyword evidence="5" id="KW-1278">Translocase</keyword>
<dbReference type="PROSITE" id="PS50893">
    <property type="entry name" value="ABC_TRANSPORTER_2"/>
    <property type="match status" value="1"/>
</dbReference>
<evidence type="ECO:0000256" key="2">
    <source>
        <dbReference type="ARBA" id="ARBA00022741"/>
    </source>
</evidence>
<name>A0A3B0YIY9_9ZZZZ</name>
<dbReference type="InterPro" id="IPR027417">
    <property type="entry name" value="P-loop_NTPase"/>
</dbReference>
<dbReference type="Gene3D" id="3.40.50.300">
    <property type="entry name" value="P-loop containing nucleotide triphosphate hydrolases"/>
    <property type="match status" value="1"/>
</dbReference>
<dbReference type="PROSITE" id="PS00211">
    <property type="entry name" value="ABC_TRANSPORTER_1"/>
    <property type="match status" value="1"/>
</dbReference>
<keyword evidence="6" id="KW-0472">Membrane</keyword>
<accession>A0A3B0YIY9</accession>
<proteinExistence type="predicted"/>
<keyword evidence="3" id="KW-0201">Cytochrome c-type biogenesis</keyword>
<dbReference type="SMART" id="SM00382">
    <property type="entry name" value="AAA"/>
    <property type="match status" value="1"/>
</dbReference>